<sequence length="67" mass="7328">MTNFTGDGEVGSHVGGTDYERFEYAIGLDTGKVIYHWGLLWSLPTSPIIDLSINRTLGTRMEPVGQG</sequence>
<protein>
    <submittedName>
        <fullName evidence="1">Uncharacterized protein</fullName>
    </submittedName>
</protein>
<reference evidence="2" key="2">
    <citation type="submission" date="2015-01" db="EMBL/GenBank/DDBJ databases">
        <title>Evolutionary Origins and Diversification of the Mycorrhizal Mutualists.</title>
        <authorList>
            <consortium name="DOE Joint Genome Institute"/>
            <consortium name="Mycorrhizal Genomics Consortium"/>
            <person name="Kohler A."/>
            <person name="Kuo A."/>
            <person name="Nagy L.G."/>
            <person name="Floudas D."/>
            <person name="Copeland A."/>
            <person name="Barry K.W."/>
            <person name="Cichocki N."/>
            <person name="Veneault-Fourrey C."/>
            <person name="LaButti K."/>
            <person name="Lindquist E.A."/>
            <person name="Lipzen A."/>
            <person name="Lundell T."/>
            <person name="Morin E."/>
            <person name="Murat C."/>
            <person name="Riley R."/>
            <person name="Ohm R."/>
            <person name="Sun H."/>
            <person name="Tunlid A."/>
            <person name="Henrissat B."/>
            <person name="Grigoriev I.V."/>
            <person name="Hibbett D.S."/>
            <person name="Martin F."/>
        </authorList>
    </citation>
    <scope>NUCLEOTIDE SEQUENCE [LARGE SCALE GENOMIC DNA]</scope>
    <source>
        <strain evidence="2">UH-Slu-Lm8-n1</strain>
    </source>
</reference>
<keyword evidence="2" id="KW-1185">Reference proteome</keyword>
<evidence type="ECO:0000313" key="2">
    <source>
        <dbReference type="Proteomes" id="UP000054485"/>
    </source>
</evidence>
<dbReference type="EMBL" id="KN835444">
    <property type="protein sequence ID" value="KIK37548.1"/>
    <property type="molecule type" value="Genomic_DNA"/>
</dbReference>
<dbReference type="Proteomes" id="UP000054485">
    <property type="component" value="Unassembled WGS sequence"/>
</dbReference>
<dbReference type="InParanoid" id="A0A0D0B0F8"/>
<proteinExistence type="predicted"/>
<reference evidence="1 2" key="1">
    <citation type="submission" date="2014-04" db="EMBL/GenBank/DDBJ databases">
        <authorList>
            <consortium name="DOE Joint Genome Institute"/>
            <person name="Kuo A."/>
            <person name="Ruytinx J."/>
            <person name="Rineau F."/>
            <person name="Colpaert J."/>
            <person name="Kohler A."/>
            <person name="Nagy L.G."/>
            <person name="Floudas D."/>
            <person name="Copeland A."/>
            <person name="Barry K.W."/>
            <person name="Cichocki N."/>
            <person name="Veneault-Fourrey C."/>
            <person name="LaButti K."/>
            <person name="Lindquist E.A."/>
            <person name="Lipzen A."/>
            <person name="Lundell T."/>
            <person name="Morin E."/>
            <person name="Murat C."/>
            <person name="Sun H."/>
            <person name="Tunlid A."/>
            <person name="Henrissat B."/>
            <person name="Grigoriev I.V."/>
            <person name="Hibbett D.S."/>
            <person name="Martin F."/>
            <person name="Nordberg H.P."/>
            <person name="Cantor M.N."/>
            <person name="Hua S.X."/>
        </authorList>
    </citation>
    <scope>NUCLEOTIDE SEQUENCE [LARGE SCALE GENOMIC DNA]</scope>
    <source>
        <strain evidence="1 2">UH-Slu-Lm8-n1</strain>
    </source>
</reference>
<name>A0A0D0B0F8_9AGAM</name>
<gene>
    <name evidence="1" type="ORF">CY34DRAFT_810231</name>
</gene>
<evidence type="ECO:0000313" key="1">
    <source>
        <dbReference type="EMBL" id="KIK37548.1"/>
    </source>
</evidence>
<dbReference type="AlphaFoldDB" id="A0A0D0B0F8"/>
<accession>A0A0D0B0F8</accession>
<organism evidence="1 2">
    <name type="scientific">Suillus luteus UH-Slu-Lm8-n1</name>
    <dbReference type="NCBI Taxonomy" id="930992"/>
    <lineage>
        <taxon>Eukaryota</taxon>
        <taxon>Fungi</taxon>
        <taxon>Dikarya</taxon>
        <taxon>Basidiomycota</taxon>
        <taxon>Agaricomycotina</taxon>
        <taxon>Agaricomycetes</taxon>
        <taxon>Agaricomycetidae</taxon>
        <taxon>Boletales</taxon>
        <taxon>Suillineae</taxon>
        <taxon>Suillaceae</taxon>
        <taxon>Suillus</taxon>
    </lineage>
</organism>
<dbReference type="HOGENOM" id="CLU_2814128_0_0_1"/>